<accession>A0A6A3A8Q7</accession>
<dbReference type="InterPro" id="IPR027409">
    <property type="entry name" value="GroEL-like_apical_dom_sf"/>
</dbReference>
<evidence type="ECO:0000313" key="7">
    <source>
        <dbReference type="Proteomes" id="UP000436088"/>
    </source>
</evidence>
<dbReference type="GO" id="GO:0140662">
    <property type="term" value="F:ATP-dependent protein folding chaperone"/>
    <property type="evidence" value="ECO:0007669"/>
    <property type="project" value="InterPro"/>
</dbReference>
<evidence type="ECO:0000256" key="5">
    <source>
        <dbReference type="SAM" id="Phobius"/>
    </source>
</evidence>
<dbReference type="FunFam" id="3.50.7.10:FF:000001">
    <property type="entry name" value="60 kDa chaperonin"/>
    <property type="match status" value="1"/>
</dbReference>
<comment type="caution">
    <text evidence="6">The sequence shown here is derived from an EMBL/GenBank/DDBJ whole genome shotgun (WGS) entry which is preliminary data.</text>
</comment>
<dbReference type="SUPFAM" id="SSF52029">
    <property type="entry name" value="GroEL apical domain-like"/>
    <property type="match status" value="1"/>
</dbReference>
<dbReference type="Pfam" id="PF00118">
    <property type="entry name" value="Cpn60_TCP1"/>
    <property type="match status" value="1"/>
</dbReference>
<dbReference type="AlphaFoldDB" id="A0A6A3A8Q7"/>
<dbReference type="PANTHER" id="PTHR45633">
    <property type="entry name" value="60 KDA HEAT SHOCK PROTEIN, MITOCHONDRIAL"/>
    <property type="match status" value="1"/>
</dbReference>
<dbReference type="InterPro" id="IPR001844">
    <property type="entry name" value="Cpn60/GroEL"/>
</dbReference>
<dbReference type="InterPro" id="IPR002423">
    <property type="entry name" value="Cpn60/GroEL/TCP-1"/>
</dbReference>
<keyword evidence="7" id="KW-1185">Reference proteome</keyword>
<dbReference type="EMBL" id="VEPZ02001028">
    <property type="protein sequence ID" value="KAE8700820.1"/>
    <property type="molecule type" value="Genomic_DNA"/>
</dbReference>
<feature type="region of interest" description="Disordered" evidence="4">
    <location>
        <begin position="515"/>
        <end position="540"/>
    </location>
</feature>
<dbReference type="Gene3D" id="3.30.260.10">
    <property type="entry name" value="TCP-1-like chaperonin intermediate domain"/>
    <property type="match status" value="2"/>
</dbReference>
<feature type="transmembrane region" description="Helical" evidence="5">
    <location>
        <begin position="582"/>
        <end position="609"/>
    </location>
</feature>
<dbReference type="InterPro" id="IPR027410">
    <property type="entry name" value="TCP-1-like_intermed_sf"/>
</dbReference>
<keyword evidence="5" id="KW-1133">Transmembrane helix</keyword>
<keyword evidence="5" id="KW-0472">Membrane</keyword>
<dbReference type="GO" id="GO:0042026">
    <property type="term" value="P:protein refolding"/>
    <property type="evidence" value="ECO:0007669"/>
    <property type="project" value="InterPro"/>
</dbReference>
<dbReference type="SUPFAM" id="SSF54849">
    <property type="entry name" value="GroEL-intermediate domain like"/>
    <property type="match status" value="1"/>
</dbReference>
<keyword evidence="5" id="KW-0812">Transmembrane</keyword>
<evidence type="ECO:0000256" key="1">
    <source>
        <dbReference type="ARBA" id="ARBA00006607"/>
    </source>
</evidence>
<dbReference type="Gene3D" id="3.50.7.10">
    <property type="entry name" value="GroEL"/>
    <property type="match status" value="2"/>
</dbReference>
<name>A0A6A3A8Q7_HIBSY</name>
<feature type="compositionally biased region" description="Polar residues" evidence="4">
    <location>
        <begin position="518"/>
        <end position="528"/>
    </location>
</feature>
<dbReference type="GO" id="GO:0005524">
    <property type="term" value="F:ATP binding"/>
    <property type="evidence" value="ECO:0007669"/>
    <property type="project" value="InterPro"/>
</dbReference>
<comment type="similarity">
    <text evidence="1">Belongs to the chaperonin (HSP60) family.</text>
</comment>
<dbReference type="Proteomes" id="UP000436088">
    <property type="component" value="Unassembled WGS sequence"/>
</dbReference>
<gene>
    <name evidence="6" type="ORF">F3Y22_tig00110556pilonHSYRG00810</name>
</gene>
<protein>
    <submittedName>
        <fullName evidence="6">RuBisCO large subunit-binding protein subunit alpha</fullName>
    </submittedName>
</protein>
<organism evidence="6 7">
    <name type="scientific">Hibiscus syriacus</name>
    <name type="common">Rose of Sharon</name>
    <dbReference type="NCBI Taxonomy" id="106335"/>
    <lineage>
        <taxon>Eukaryota</taxon>
        <taxon>Viridiplantae</taxon>
        <taxon>Streptophyta</taxon>
        <taxon>Embryophyta</taxon>
        <taxon>Tracheophyta</taxon>
        <taxon>Spermatophyta</taxon>
        <taxon>Magnoliopsida</taxon>
        <taxon>eudicotyledons</taxon>
        <taxon>Gunneridae</taxon>
        <taxon>Pentapetalae</taxon>
        <taxon>rosids</taxon>
        <taxon>malvids</taxon>
        <taxon>Malvales</taxon>
        <taxon>Malvaceae</taxon>
        <taxon>Malvoideae</taxon>
        <taxon>Hibiscus</taxon>
    </lineage>
</organism>
<keyword evidence="2" id="KW-0809">Transit peptide</keyword>
<keyword evidence="3" id="KW-0143">Chaperone</keyword>
<proteinExistence type="inferred from homology"/>
<evidence type="ECO:0000313" key="6">
    <source>
        <dbReference type="EMBL" id="KAE8700820.1"/>
    </source>
</evidence>
<evidence type="ECO:0000256" key="3">
    <source>
        <dbReference type="ARBA" id="ARBA00023186"/>
    </source>
</evidence>
<dbReference type="Gene3D" id="1.10.560.10">
    <property type="entry name" value="GroEL-like equatorial domain"/>
    <property type="match status" value="2"/>
</dbReference>
<sequence>MQSCVLPVSLCDKIEVMVRRFVCGSTTSSKRMSVVNWNSLCQSSWLLFPLESIRFWHDLWVPQFGVLFDNAASYSLIDDDLLVCDLLNPNGTWNWQYIEECVYWREDPQRRFSVKSAYTILDQANWNAKDVQWTLTWKLKISWSMPDDGWICLNTDGALSPSTNLGSIGGLICNSRGDCLAAFCRFLAIQLLSPPLVDSPFALVRSIAQLMDRPWFIKFKKIYRETNNATDYIAKQPAPSDGSVFIFYSLSIPLLDILHRDIHGRNVVLDEYGSPKVVNDGVTIARAIELPNAMENAGAALIREESWKKKARPVKDHDDIKAVASVSSGNDDLIGTMVADAIDKVGPDGALSIESSSSFETTVDVEEGMEIDRGYISPQFVTNPEKLICEFENARVLVTDQKISAIKDIIPLLEKTTQLRSPLLIIAEDVTGEALATLVVNNLRGILNVAAIKAPGFGERRKAILQDIAIMTGAEYQATDLGLRIENTSVEQLGVARKVIITKDSTQLIADPNAKLNGITSKPANTGESDPNDDDASSKDDLPLLESAAEGIQELEKKCAAFVRNDVYGSMGCGKLPLKEKLLLGIALVTLLPIRLVLVMTILVVYYLICRIFTLFSTPNLEDEQEDFAHLGGCRRAVIVQSGRFLSRVLNNQNNKKGLVFSTLLILVVDYGIKSNVLVVSMFSASQNHQTLKVLQCAETDSVYDSEKLAERIAKLSGGVAVIKVGAATETELKDRKLRIEDANNSTFAALEEGIVPGGGSTLVHLSSCVPAIKEKLQNA</sequence>
<dbReference type="InterPro" id="IPR027413">
    <property type="entry name" value="GROEL-like_equatorial_sf"/>
</dbReference>
<dbReference type="SUPFAM" id="SSF48592">
    <property type="entry name" value="GroEL equatorial domain-like"/>
    <property type="match status" value="1"/>
</dbReference>
<reference evidence="6" key="1">
    <citation type="submission" date="2019-09" db="EMBL/GenBank/DDBJ databases">
        <title>Draft genome information of white flower Hibiscus syriacus.</title>
        <authorList>
            <person name="Kim Y.-M."/>
        </authorList>
    </citation>
    <scope>NUCLEOTIDE SEQUENCE [LARGE SCALE GENOMIC DNA]</scope>
    <source>
        <strain evidence="6">YM2019G1</strain>
    </source>
</reference>
<evidence type="ECO:0000256" key="2">
    <source>
        <dbReference type="ARBA" id="ARBA00022946"/>
    </source>
</evidence>
<evidence type="ECO:0000256" key="4">
    <source>
        <dbReference type="SAM" id="MobiDB-lite"/>
    </source>
</evidence>